<dbReference type="KEGG" id="mhd:Marky_1201"/>
<evidence type="ECO:0000313" key="1">
    <source>
        <dbReference type="EMBL" id="AEB11941.1"/>
    </source>
</evidence>
<keyword evidence="2" id="KW-1185">Reference proteome</keyword>
<organism evidence="1 2">
    <name type="scientific">Marinithermus hydrothermalis (strain DSM 14884 / JCM 11576 / T1)</name>
    <dbReference type="NCBI Taxonomy" id="869210"/>
    <lineage>
        <taxon>Bacteria</taxon>
        <taxon>Thermotogati</taxon>
        <taxon>Deinococcota</taxon>
        <taxon>Deinococci</taxon>
        <taxon>Thermales</taxon>
        <taxon>Thermaceae</taxon>
        <taxon>Marinithermus</taxon>
    </lineage>
</organism>
<reference evidence="1 2" key="1">
    <citation type="journal article" date="2012" name="Stand. Genomic Sci.">
        <title>Complete genome sequence of the aerobic, heterotroph Marinithermus hydrothermalis type strain (T1(T)) from a deep-sea hydrothermal vent chimney.</title>
        <authorList>
            <person name="Copeland A."/>
            <person name="Gu W."/>
            <person name="Yasawong M."/>
            <person name="Lapidus A."/>
            <person name="Lucas S."/>
            <person name="Deshpande S."/>
            <person name="Pagani I."/>
            <person name="Tapia R."/>
            <person name="Cheng J.F."/>
            <person name="Goodwin L.A."/>
            <person name="Pitluck S."/>
            <person name="Liolios K."/>
            <person name="Ivanova N."/>
            <person name="Mavromatis K."/>
            <person name="Mikhailova N."/>
            <person name="Pati A."/>
            <person name="Chen A."/>
            <person name="Palaniappan K."/>
            <person name="Land M."/>
            <person name="Pan C."/>
            <person name="Brambilla E.M."/>
            <person name="Rohde M."/>
            <person name="Tindall B.J."/>
            <person name="Sikorski J."/>
            <person name="Goker M."/>
            <person name="Detter J.C."/>
            <person name="Bristow J."/>
            <person name="Eisen J.A."/>
            <person name="Markowitz V."/>
            <person name="Hugenholtz P."/>
            <person name="Kyrpides N.C."/>
            <person name="Klenk H.P."/>
            <person name="Woyke T."/>
        </authorList>
    </citation>
    <scope>NUCLEOTIDE SEQUENCE [LARGE SCALE GENOMIC DNA]</scope>
    <source>
        <strain evidence="2">DSM 14884 / JCM 11576 / T1</strain>
    </source>
</reference>
<proteinExistence type="predicted"/>
<dbReference type="AlphaFoldDB" id="F2NQK3"/>
<dbReference type="STRING" id="869210.Marky_1201"/>
<dbReference type="EMBL" id="CP002630">
    <property type="protein sequence ID" value="AEB11941.1"/>
    <property type="molecule type" value="Genomic_DNA"/>
</dbReference>
<protein>
    <submittedName>
        <fullName evidence="1">Uncharacterized protein</fullName>
    </submittedName>
</protein>
<gene>
    <name evidence="1" type="ordered locus">Marky_1201</name>
</gene>
<dbReference type="HOGENOM" id="CLU_1568856_0_0_0"/>
<accession>F2NQK3</accession>
<sequence length="170" mass="19145">MNVLRIVLYVASLLAGVALAQLLPEEATRGVLYCPDGIYPLTGDPLPAKVYRKGTLVRVVLPYDRANWSLPIRYGYRNGQPVRYVLRTPRPFPDQALSLVTVCYDDGNGREMQCRDLFKGVDDIQYDPTAHVLWISFHYGGPIKRLEATVHYADGRCGGHVRYVAVPPLW</sequence>
<name>F2NQK3_MARHT</name>
<dbReference type="Proteomes" id="UP000007030">
    <property type="component" value="Chromosome"/>
</dbReference>
<evidence type="ECO:0000313" key="2">
    <source>
        <dbReference type="Proteomes" id="UP000007030"/>
    </source>
</evidence>